<dbReference type="EMBL" id="CBTK010000297">
    <property type="protein sequence ID" value="CDH47295.1"/>
    <property type="molecule type" value="Genomic_DNA"/>
</dbReference>
<feature type="chain" id="PRO_5030807796" evidence="1">
    <location>
        <begin position="29"/>
        <end position="342"/>
    </location>
</feature>
<keyword evidence="3" id="KW-1185">Reference proteome</keyword>
<dbReference type="CDD" id="cd01427">
    <property type="entry name" value="HAD_like"/>
    <property type="match status" value="1"/>
</dbReference>
<keyword evidence="1" id="KW-0732">Signal</keyword>
<evidence type="ECO:0000256" key="1">
    <source>
        <dbReference type="SAM" id="SignalP"/>
    </source>
</evidence>
<proteinExistence type="predicted"/>
<evidence type="ECO:0000313" key="3">
    <source>
        <dbReference type="Proteomes" id="UP000019184"/>
    </source>
</evidence>
<feature type="signal peptide" evidence="1">
    <location>
        <begin position="1"/>
        <end position="28"/>
    </location>
</feature>
<protein>
    <submittedName>
        <fullName evidence="2">NapD-like protein</fullName>
    </submittedName>
</protein>
<evidence type="ECO:0000313" key="2">
    <source>
        <dbReference type="EMBL" id="CDH47295.1"/>
    </source>
</evidence>
<dbReference type="SUPFAM" id="SSF56784">
    <property type="entry name" value="HAD-like"/>
    <property type="match status" value="1"/>
</dbReference>
<reference evidence="2 3" key="1">
    <citation type="journal article" date="2014" name="ISME J.">
        <title>Candidatus Competibacter-lineage genomes retrieved from metagenomes reveal functional metabolic diversity.</title>
        <authorList>
            <person name="McIlroy S.J."/>
            <person name="Albertsen M."/>
            <person name="Andresen E.K."/>
            <person name="Saunders A.M."/>
            <person name="Kristiansen R."/>
            <person name="Stokholm-Bjerregaard M."/>
            <person name="Nielsen K.L."/>
            <person name="Nielsen P.H."/>
        </authorList>
    </citation>
    <scope>NUCLEOTIDE SEQUENCE [LARGE SCALE GENOMIC DNA]</scope>
    <source>
        <strain evidence="2 3">Run_B_J11</strain>
    </source>
</reference>
<organism evidence="2 3">
    <name type="scientific">Candidatus Contendobacter odensis Run_B_J11</name>
    <dbReference type="NCBI Taxonomy" id="1400861"/>
    <lineage>
        <taxon>Bacteria</taxon>
        <taxon>Pseudomonadati</taxon>
        <taxon>Pseudomonadota</taxon>
        <taxon>Gammaproteobacteria</taxon>
        <taxon>Candidatus Competibacteraceae</taxon>
        <taxon>Candidatus Contendibacter</taxon>
    </lineage>
</organism>
<dbReference type="Proteomes" id="UP000019184">
    <property type="component" value="Unassembled WGS sequence"/>
</dbReference>
<dbReference type="AlphaFoldDB" id="A0A7U7GFR7"/>
<sequence length="342" mass="37875">MKPIPSFSVFTRIFTLGALLALGAQAFAQTDPLPAWNDGPAKQAIVAFVKDTTDQASPKFVPPAERIATFDQDGTLWVEHPMYTQVMYCLERVPAVVAKKPELKHVEPFKTVLSGNREAMAKLTMKDLEEILAATLTGISVEEFNAEVTKWLAEAKDPRWKRPYTELTYLPMQDVLKYLRANGYQTYIVTGGGQDFVRVYSETTYGIPPEQVVGSAGGTKYGYDKAGKPFLTKEPKLLLNDDNAGKPEGIHLMIGRRPYAAFGNSTGDRQMLEYTQAGAGARLAMLVLHDDATREYAYGPAAGLPDTKVGAFTQALYDEAKKDGWIVISMKNDWKRIFAFDP</sequence>
<comment type="caution">
    <text evidence="2">The sequence shown here is derived from an EMBL/GenBank/DDBJ whole genome shotgun (WGS) entry which is preliminary data.</text>
</comment>
<dbReference type="OrthoDB" id="9799365at2"/>
<name>A0A7U7GFR7_9GAMM</name>
<dbReference type="Pfam" id="PF12710">
    <property type="entry name" value="HAD"/>
    <property type="match status" value="1"/>
</dbReference>
<dbReference type="InterPro" id="IPR036412">
    <property type="entry name" value="HAD-like_sf"/>
</dbReference>
<dbReference type="Gene3D" id="3.40.50.1000">
    <property type="entry name" value="HAD superfamily/HAD-like"/>
    <property type="match status" value="1"/>
</dbReference>
<dbReference type="InterPro" id="IPR023214">
    <property type="entry name" value="HAD_sf"/>
</dbReference>
<accession>A0A7U7GFR7</accession>
<gene>
    <name evidence="2" type="ORF">BN874_790006</name>
</gene>
<dbReference type="RefSeq" id="WP_034436142.1">
    <property type="nucleotide sequence ID" value="NZ_CBTK010000297.1"/>
</dbReference>